<protein>
    <submittedName>
        <fullName evidence="2">Uncharacterized protein</fullName>
    </submittedName>
</protein>
<organism evidence="2 3">
    <name type="scientific">Neorhizobium galegae bv. officinalis</name>
    <dbReference type="NCBI Taxonomy" id="323656"/>
    <lineage>
        <taxon>Bacteria</taxon>
        <taxon>Pseudomonadati</taxon>
        <taxon>Pseudomonadota</taxon>
        <taxon>Alphaproteobacteria</taxon>
        <taxon>Hyphomicrobiales</taxon>
        <taxon>Rhizobiaceae</taxon>
        <taxon>Rhizobium/Agrobacterium group</taxon>
        <taxon>Neorhizobium</taxon>
    </lineage>
</organism>
<keyword evidence="1" id="KW-1133">Transmembrane helix</keyword>
<accession>A0A0T7FCH6</accession>
<keyword evidence="1" id="KW-0472">Membrane</keyword>
<reference evidence="2 3" key="1">
    <citation type="submission" date="2014-08" db="EMBL/GenBank/DDBJ databases">
        <authorList>
            <person name="Chen Y.-H."/>
        </authorList>
    </citation>
    <scope>NUCLEOTIDE SEQUENCE [LARGE SCALE GENOMIC DNA]</scope>
</reference>
<dbReference type="AlphaFoldDB" id="A0A0T7FCH6"/>
<dbReference type="Proteomes" id="UP000046176">
    <property type="component" value="Unassembled WGS sequence"/>
</dbReference>
<feature type="transmembrane region" description="Helical" evidence="1">
    <location>
        <begin position="12"/>
        <end position="34"/>
    </location>
</feature>
<gene>
    <name evidence="2" type="ORF">NGAL_HAMBI1145_14420</name>
</gene>
<dbReference type="EMBL" id="CCRH01000003">
    <property type="protein sequence ID" value="CDZ32671.1"/>
    <property type="molecule type" value="Genomic_DNA"/>
</dbReference>
<keyword evidence="1" id="KW-0812">Transmembrane</keyword>
<evidence type="ECO:0000313" key="3">
    <source>
        <dbReference type="Proteomes" id="UP000046176"/>
    </source>
</evidence>
<evidence type="ECO:0000256" key="1">
    <source>
        <dbReference type="SAM" id="Phobius"/>
    </source>
</evidence>
<name>A0A0T7FCH6_NEOGA</name>
<proteinExistence type="predicted"/>
<evidence type="ECO:0000313" key="2">
    <source>
        <dbReference type="EMBL" id="CDZ32671.1"/>
    </source>
</evidence>
<sequence length="40" mass="4538">MTRKTVLRLFGRFLLSAIMLAALLGGPIVLLIFLSRRFTM</sequence>